<comment type="subcellular location">
    <subcellularLocation>
        <location evidence="7">Cytoplasm</location>
    </subcellularLocation>
</comment>
<reference evidence="10" key="1">
    <citation type="submission" date="2015-06" db="EMBL/GenBank/DDBJ databases">
        <authorList>
            <person name="Bertelli C."/>
        </authorList>
    </citation>
    <scope>NUCLEOTIDE SEQUENCE [LARGE SCALE GENOMIC DNA]</scope>
    <source>
        <strain evidence="10">CRIB-30</strain>
    </source>
</reference>
<sequence>MEEEEVAFDEMASVQRLHELKLIAPDMTEQGIFSEERIKNHVARGAGITLLYAPERVDETILGELETLAKEAGVLSKMQRMQSGEVMNCIKGHQSENRAVLHTAVRDFFGEENNSGPAKEAAAMAKIECDKLKQFLSSIGDEFSELFMIGIGGSDLGPSAIYYALEHLLIKGRKVHFINNIDPDSLALAVKGADLKRSLAVVVSKSGSTIETKTNEEFLRSKFKAAGLDPGRHFIAVTGEGSEMDDARRYLKVFYIWDWIGGRYSSTSMVGGVLLGFALGFDTFWEFLKGAHAMDQVALREDIRSNLPLMGALLSVWNRNFLGMATLAIIPYAQGMSRFPAHIQQLSMESNGKHIDRRGNTVSHRTGMVIWGEPGTNAQHSFFQLIHQGTDTIPLEFIGFKESRFGDDYTFEKTTSQEKLIANLIAQAIALAIGQKSNNPNREFLGNRPSHLLIAKRQDPFTIGALLAYFEHKVAFEGFIWNINSFDQEGVQLGKVLANKVLNRMPSMKSASDPFPVADAFIKHFGDV</sequence>
<dbReference type="HAMAP" id="MF_00473">
    <property type="entry name" value="G6P_isomerase"/>
    <property type="match status" value="1"/>
</dbReference>
<dbReference type="PROSITE" id="PS00765">
    <property type="entry name" value="P_GLUCOSE_ISOMERASE_1"/>
    <property type="match status" value="1"/>
</dbReference>
<dbReference type="PANTHER" id="PTHR11469">
    <property type="entry name" value="GLUCOSE-6-PHOSPHATE ISOMERASE"/>
    <property type="match status" value="1"/>
</dbReference>
<dbReference type="Gene3D" id="3.40.50.10490">
    <property type="entry name" value="Glucose-6-phosphate isomerase like protein, domain 1"/>
    <property type="match status" value="2"/>
</dbReference>
<dbReference type="GO" id="GO:0004347">
    <property type="term" value="F:glucose-6-phosphate isomerase activity"/>
    <property type="evidence" value="ECO:0007669"/>
    <property type="project" value="UniProtKB-UniRule"/>
</dbReference>
<feature type="active site" evidence="7">
    <location>
        <position position="495"/>
    </location>
</feature>
<dbReference type="CDD" id="cd05016">
    <property type="entry name" value="SIS_PGI_2"/>
    <property type="match status" value="1"/>
</dbReference>
<protein>
    <recommendedName>
        <fullName evidence="7">Glucose-6-phosphate isomerase</fullName>
        <shortName evidence="7">GPI</shortName>
        <ecNumber evidence="7">5.3.1.9</ecNumber>
    </recommendedName>
    <alternativeName>
        <fullName evidence="7">Phosphoglucose isomerase</fullName>
        <shortName evidence="7">PGI</shortName>
    </alternativeName>
    <alternativeName>
        <fullName evidence="7">Phosphohexose isomerase</fullName>
        <shortName evidence="7">PHI</shortName>
    </alternativeName>
</protein>
<dbReference type="InterPro" id="IPR001672">
    <property type="entry name" value="G6P_Isomerase"/>
</dbReference>
<evidence type="ECO:0000313" key="9">
    <source>
        <dbReference type="EMBL" id="CRX39321.1"/>
    </source>
</evidence>
<dbReference type="GO" id="GO:0051156">
    <property type="term" value="P:glucose 6-phosphate metabolic process"/>
    <property type="evidence" value="ECO:0007669"/>
    <property type="project" value="TreeGrafter"/>
</dbReference>
<keyword evidence="10" id="KW-1185">Reference proteome</keyword>
<keyword evidence="7" id="KW-0963">Cytoplasm</keyword>
<comment type="similarity">
    <text evidence="2 7 8">Belongs to the GPI family.</text>
</comment>
<dbReference type="EMBL" id="CWGJ01000027">
    <property type="protein sequence ID" value="CRX39321.1"/>
    <property type="molecule type" value="Genomic_DNA"/>
</dbReference>
<dbReference type="Proteomes" id="UP000220251">
    <property type="component" value="Unassembled WGS sequence"/>
</dbReference>
<dbReference type="PRINTS" id="PR00662">
    <property type="entry name" value="G6PISOMERASE"/>
</dbReference>
<keyword evidence="5 7" id="KW-0413">Isomerase</keyword>
<comment type="pathway">
    <text evidence="7">Carbohydrate biosynthesis; gluconeogenesis.</text>
</comment>
<evidence type="ECO:0000256" key="1">
    <source>
        <dbReference type="ARBA" id="ARBA00004926"/>
    </source>
</evidence>
<evidence type="ECO:0000256" key="4">
    <source>
        <dbReference type="ARBA" id="ARBA00023152"/>
    </source>
</evidence>
<keyword evidence="4 7" id="KW-0324">Glycolysis</keyword>
<dbReference type="UniPathway" id="UPA00109">
    <property type="reaction ID" value="UER00181"/>
</dbReference>
<dbReference type="EC" id="5.3.1.9" evidence="7"/>
<feature type="active site" description="Proton donor" evidence="7">
    <location>
        <position position="349"/>
    </location>
</feature>
<proteinExistence type="inferred from homology"/>
<comment type="function">
    <text evidence="7">Catalyzes the reversible isomerization of glucose-6-phosphate to fructose-6-phosphate.</text>
</comment>
<evidence type="ECO:0000256" key="3">
    <source>
        <dbReference type="ARBA" id="ARBA00022432"/>
    </source>
</evidence>
<evidence type="ECO:0000256" key="8">
    <source>
        <dbReference type="RuleBase" id="RU000612"/>
    </source>
</evidence>
<dbReference type="InterPro" id="IPR046348">
    <property type="entry name" value="SIS_dom_sf"/>
</dbReference>
<dbReference type="NCBIfam" id="NF010695">
    <property type="entry name" value="PRK14095.1"/>
    <property type="match status" value="1"/>
</dbReference>
<dbReference type="GO" id="GO:0005829">
    <property type="term" value="C:cytosol"/>
    <property type="evidence" value="ECO:0007669"/>
    <property type="project" value="TreeGrafter"/>
</dbReference>
<evidence type="ECO:0000256" key="6">
    <source>
        <dbReference type="ARBA" id="ARBA00029321"/>
    </source>
</evidence>
<dbReference type="InterPro" id="IPR035476">
    <property type="entry name" value="SIS_PGI_1"/>
</dbReference>
<feature type="active site" evidence="7">
    <location>
        <position position="380"/>
    </location>
</feature>
<keyword evidence="3 7" id="KW-0312">Gluconeogenesis</keyword>
<dbReference type="Pfam" id="PF00342">
    <property type="entry name" value="PGI"/>
    <property type="match status" value="1"/>
</dbReference>
<organism evidence="9 10">
    <name type="scientific">Estrella lausannensis</name>
    <dbReference type="NCBI Taxonomy" id="483423"/>
    <lineage>
        <taxon>Bacteria</taxon>
        <taxon>Pseudomonadati</taxon>
        <taxon>Chlamydiota</taxon>
        <taxon>Chlamydiia</taxon>
        <taxon>Parachlamydiales</taxon>
        <taxon>Candidatus Criblamydiaceae</taxon>
        <taxon>Estrella</taxon>
    </lineage>
</organism>
<dbReference type="GO" id="GO:0006096">
    <property type="term" value="P:glycolytic process"/>
    <property type="evidence" value="ECO:0007669"/>
    <property type="project" value="UniProtKB-UniRule"/>
</dbReference>
<dbReference type="PANTHER" id="PTHR11469:SF1">
    <property type="entry name" value="GLUCOSE-6-PHOSPHATE ISOMERASE"/>
    <property type="match status" value="1"/>
</dbReference>
<dbReference type="InterPro" id="IPR018189">
    <property type="entry name" value="Phosphoglucose_isomerase_CS"/>
</dbReference>
<comment type="pathway">
    <text evidence="1 7 8">Carbohydrate degradation; glycolysis; D-glyceraldehyde 3-phosphate and glycerone phosphate from D-glucose: step 2/4.</text>
</comment>
<evidence type="ECO:0000256" key="2">
    <source>
        <dbReference type="ARBA" id="ARBA00006604"/>
    </source>
</evidence>
<name>A0A0H5DRJ5_9BACT</name>
<dbReference type="Gene3D" id="1.10.1390.10">
    <property type="match status" value="1"/>
</dbReference>
<dbReference type="CDD" id="cd05015">
    <property type="entry name" value="SIS_PGI_1"/>
    <property type="match status" value="1"/>
</dbReference>
<accession>A0A0H5DRJ5</accession>
<dbReference type="GO" id="GO:0097367">
    <property type="term" value="F:carbohydrate derivative binding"/>
    <property type="evidence" value="ECO:0007669"/>
    <property type="project" value="InterPro"/>
</dbReference>
<dbReference type="SUPFAM" id="SSF53697">
    <property type="entry name" value="SIS domain"/>
    <property type="match status" value="1"/>
</dbReference>
<evidence type="ECO:0000256" key="5">
    <source>
        <dbReference type="ARBA" id="ARBA00023235"/>
    </source>
</evidence>
<dbReference type="InterPro" id="IPR035482">
    <property type="entry name" value="SIS_PGI_2"/>
</dbReference>
<dbReference type="GO" id="GO:0006094">
    <property type="term" value="P:gluconeogenesis"/>
    <property type="evidence" value="ECO:0007669"/>
    <property type="project" value="UniProtKB-UniRule"/>
</dbReference>
<evidence type="ECO:0000313" key="10">
    <source>
        <dbReference type="Proteomes" id="UP000220251"/>
    </source>
</evidence>
<evidence type="ECO:0000256" key="7">
    <source>
        <dbReference type="HAMAP-Rule" id="MF_00473"/>
    </source>
</evidence>
<dbReference type="PROSITE" id="PS51463">
    <property type="entry name" value="P_GLUCOSE_ISOMERASE_3"/>
    <property type="match status" value="1"/>
</dbReference>
<dbReference type="UniPathway" id="UPA00138"/>
<gene>
    <name evidence="7 9" type="primary">pgi</name>
    <name evidence="9" type="ORF">ELAC_1999</name>
</gene>
<dbReference type="GO" id="GO:0048029">
    <property type="term" value="F:monosaccharide binding"/>
    <property type="evidence" value="ECO:0007669"/>
    <property type="project" value="TreeGrafter"/>
</dbReference>
<dbReference type="AlphaFoldDB" id="A0A0H5DRJ5"/>
<dbReference type="InterPro" id="IPR023096">
    <property type="entry name" value="G6P_Isomerase_C"/>
</dbReference>
<comment type="catalytic activity">
    <reaction evidence="6 7 8">
        <text>alpha-D-glucose 6-phosphate = beta-D-fructose 6-phosphate</text>
        <dbReference type="Rhea" id="RHEA:11816"/>
        <dbReference type="ChEBI" id="CHEBI:57634"/>
        <dbReference type="ChEBI" id="CHEBI:58225"/>
        <dbReference type="EC" id="5.3.1.9"/>
    </reaction>
</comment>
<dbReference type="PROSITE" id="PS00174">
    <property type="entry name" value="P_GLUCOSE_ISOMERASE_2"/>
    <property type="match status" value="1"/>
</dbReference>